<dbReference type="AlphaFoldDB" id="A0AAI9YMQ0"/>
<feature type="domain" description="FAD-binding PCMH-type" evidence="5">
    <location>
        <begin position="1"/>
        <end position="152"/>
    </location>
</feature>
<gene>
    <name evidence="6" type="ORF">CCOS01_13171</name>
</gene>
<dbReference type="PROSITE" id="PS51387">
    <property type="entry name" value="FAD_PCMH"/>
    <property type="match status" value="1"/>
</dbReference>
<dbReference type="GO" id="GO:0071949">
    <property type="term" value="F:FAD binding"/>
    <property type="evidence" value="ECO:0007669"/>
    <property type="project" value="InterPro"/>
</dbReference>
<dbReference type="InterPro" id="IPR036318">
    <property type="entry name" value="FAD-bd_PCMH-like_sf"/>
</dbReference>
<keyword evidence="7" id="KW-1185">Reference proteome</keyword>
<organism evidence="6 7">
    <name type="scientific">Colletotrichum costaricense</name>
    <dbReference type="NCBI Taxonomy" id="1209916"/>
    <lineage>
        <taxon>Eukaryota</taxon>
        <taxon>Fungi</taxon>
        <taxon>Dikarya</taxon>
        <taxon>Ascomycota</taxon>
        <taxon>Pezizomycotina</taxon>
        <taxon>Sordariomycetes</taxon>
        <taxon>Hypocreomycetidae</taxon>
        <taxon>Glomerellales</taxon>
        <taxon>Glomerellaceae</taxon>
        <taxon>Colletotrichum</taxon>
        <taxon>Colletotrichum acutatum species complex</taxon>
    </lineage>
</organism>
<dbReference type="Proteomes" id="UP001240678">
    <property type="component" value="Unassembled WGS sequence"/>
</dbReference>
<dbReference type="InterPro" id="IPR016169">
    <property type="entry name" value="FAD-bd_PCMH_sub2"/>
</dbReference>
<comment type="caution">
    <text evidence="6">The sequence shown here is derived from an EMBL/GenBank/DDBJ whole genome shotgun (WGS) entry which is preliminary data.</text>
</comment>
<evidence type="ECO:0000256" key="4">
    <source>
        <dbReference type="ARBA" id="ARBA00023002"/>
    </source>
</evidence>
<evidence type="ECO:0000313" key="6">
    <source>
        <dbReference type="EMBL" id="KAK1515973.1"/>
    </source>
</evidence>
<keyword evidence="3" id="KW-0274">FAD</keyword>
<evidence type="ECO:0000256" key="2">
    <source>
        <dbReference type="ARBA" id="ARBA00022630"/>
    </source>
</evidence>
<dbReference type="EMBL" id="MOOE01000016">
    <property type="protein sequence ID" value="KAK1515973.1"/>
    <property type="molecule type" value="Genomic_DNA"/>
</dbReference>
<dbReference type="Pfam" id="PF01565">
    <property type="entry name" value="FAD_binding_4"/>
    <property type="match status" value="1"/>
</dbReference>
<dbReference type="SUPFAM" id="SSF56176">
    <property type="entry name" value="FAD-binding/transporter-associated domain-like"/>
    <property type="match status" value="1"/>
</dbReference>
<evidence type="ECO:0000256" key="3">
    <source>
        <dbReference type="ARBA" id="ARBA00022827"/>
    </source>
</evidence>
<dbReference type="InterPro" id="IPR006094">
    <property type="entry name" value="Oxid_FAD_bind_N"/>
</dbReference>
<evidence type="ECO:0000313" key="7">
    <source>
        <dbReference type="Proteomes" id="UP001240678"/>
    </source>
</evidence>
<keyword evidence="4" id="KW-0560">Oxidoreductase</keyword>
<keyword evidence="2" id="KW-0285">Flavoprotein</keyword>
<accession>A0AAI9YMQ0</accession>
<dbReference type="Gene3D" id="3.30.465.10">
    <property type="match status" value="1"/>
</dbReference>
<evidence type="ECO:0000259" key="5">
    <source>
        <dbReference type="PROSITE" id="PS51387"/>
    </source>
</evidence>
<dbReference type="PANTHER" id="PTHR42973:SF53">
    <property type="entry name" value="FAD-BINDING PCMH-TYPE DOMAIN-CONTAINING PROTEIN-RELATED"/>
    <property type="match status" value="1"/>
</dbReference>
<evidence type="ECO:0000256" key="1">
    <source>
        <dbReference type="ARBA" id="ARBA00005466"/>
    </source>
</evidence>
<dbReference type="GO" id="GO:0016491">
    <property type="term" value="F:oxidoreductase activity"/>
    <property type="evidence" value="ECO:0007669"/>
    <property type="project" value="UniProtKB-KW"/>
</dbReference>
<reference evidence="6 7" key="1">
    <citation type="submission" date="2016-10" db="EMBL/GenBank/DDBJ databases">
        <title>The genome sequence of Colletotrichum fioriniae PJ7.</title>
        <authorList>
            <person name="Baroncelli R."/>
        </authorList>
    </citation>
    <scope>NUCLEOTIDE SEQUENCE [LARGE SCALE GENOMIC DNA]</scope>
    <source>
        <strain evidence="6 7">IMI 309622</strain>
    </source>
</reference>
<comment type="similarity">
    <text evidence="1">Belongs to the oxygen-dependent FAD-linked oxidoreductase family.</text>
</comment>
<proteinExistence type="inferred from homology"/>
<dbReference type="InterPro" id="IPR050416">
    <property type="entry name" value="FAD-linked_Oxidoreductase"/>
</dbReference>
<dbReference type="RefSeq" id="XP_060308519.1">
    <property type="nucleotide sequence ID" value="XM_060461317.1"/>
</dbReference>
<dbReference type="PANTHER" id="PTHR42973">
    <property type="entry name" value="BINDING OXIDOREDUCTASE, PUTATIVE (AFU_ORTHOLOGUE AFUA_1G17690)-RELATED"/>
    <property type="match status" value="1"/>
</dbReference>
<dbReference type="InterPro" id="IPR016166">
    <property type="entry name" value="FAD-bd_PCMH"/>
</dbReference>
<dbReference type="GeneID" id="85344864"/>
<name>A0AAI9YMQ0_9PEZI</name>
<protein>
    <submittedName>
        <fullName evidence="6">FAD binding domain-containing protein</fullName>
    </submittedName>
</protein>
<sequence>MLGPLPHSSTKFELRDVETGIPGSNNINGGVLLALNRLRHLKVVGNGELIEAGPGNRWIDIYNALDPYGRYAIGGRGKSIGISGLSLIGGFHYFNNKYGFAMDNVVSYDVVLGNGTQVVANATTHSDLFWALKGGVNNFGVVTRFIYKTFEARQISTTIQEFDEGAIPAFIKAVCDFVEADDPSIAAGGVVTIQKNATTKLISARIMGVQEGANSPPHRFSNFSTISATSRVDNVTTPKIWHSMLESPYQMFRNTYGQHAIKPNSDAIYGMYKQWRDAVDDISDVQGLYPTFILNMSPKSSARVAKTNGIGNTWGLDDNIDEIWWQFSTGWDREEDDLRITSWTRSLLARLHSENRLNDLASSEFVYMGDASETQNVFAGFPVENIERMREIRGRYDELGVFTTLNWGGFKLGY</sequence>